<dbReference type="AlphaFoldDB" id="A0A2R6WFC7"/>
<dbReference type="OMA" id="KDYTVMT"/>
<evidence type="ECO:0000313" key="3">
    <source>
        <dbReference type="EMBL" id="PTQ32559.1"/>
    </source>
</evidence>
<dbReference type="SMART" id="SM00879">
    <property type="entry name" value="Brix"/>
    <property type="match status" value="1"/>
</dbReference>
<evidence type="ECO:0000259" key="2">
    <source>
        <dbReference type="PROSITE" id="PS50833"/>
    </source>
</evidence>
<organism evidence="3 4">
    <name type="scientific">Marchantia polymorpha</name>
    <name type="common">Common liverwort</name>
    <name type="synonym">Marchantia aquatica</name>
    <dbReference type="NCBI Taxonomy" id="3197"/>
    <lineage>
        <taxon>Eukaryota</taxon>
        <taxon>Viridiplantae</taxon>
        <taxon>Streptophyta</taxon>
        <taxon>Embryophyta</taxon>
        <taxon>Marchantiophyta</taxon>
        <taxon>Marchantiopsida</taxon>
        <taxon>Marchantiidae</taxon>
        <taxon>Marchantiales</taxon>
        <taxon>Marchantiaceae</taxon>
        <taxon>Marchantia</taxon>
    </lineage>
</organism>
<evidence type="ECO:0000313" key="4">
    <source>
        <dbReference type="Proteomes" id="UP000244005"/>
    </source>
</evidence>
<feature type="compositionally biased region" description="Basic and acidic residues" evidence="1">
    <location>
        <begin position="451"/>
        <end position="474"/>
    </location>
</feature>
<evidence type="ECO:0000256" key="1">
    <source>
        <dbReference type="SAM" id="MobiDB-lite"/>
    </source>
</evidence>
<feature type="domain" description="Brix" evidence="2">
    <location>
        <begin position="27"/>
        <end position="288"/>
    </location>
</feature>
<reference evidence="4" key="1">
    <citation type="journal article" date="2017" name="Cell">
        <title>Insights into land plant evolution garnered from the Marchantia polymorpha genome.</title>
        <authorList>
            <person name="Bowman J.L."/>
            <person name="Kohchi T."/>
            <person name="Yamato K.T."/>
            <person name="Jenkins J."/>
            <person name="Shu S."/>
            <person name="Ishizaki K."/>
            <person name="Yamaoka S."/>
            <person name="Nishihama R."/>
            <person name="Nakamura Y."/>
            <person name="Berger F."/>
            <person name="Adam C."/>
            <person name="Aki S.S."/>
            <person name="Althoff F."/>
            <person name="Araki T."/>
            <person name="Arteaga-Vazquez M.A."/>
            <person name="Balasubrmanian S."/>
            <person name="Barry K."/>
            <person name="Bauer D."/>
            <person name="Boehm C.R."/>
            <person name="Briginshaw L."/>
            <person name="Caballero-Perez J."/>
            <person name="Catarino B."/>
            <person name="Chen F."/>
            <person name="Chiyoda S."/>
            <person name="Chovatia M."/>
            <person name="Davies K.M."/>
            <person name="Delmans M."/>
            <person name="Demura T."/>
            <person name="Dierschke T."/>
            <person name="Dolan L."/>
            <person name="Dorantes-Acosta A.E."/>
            <person name="Eklund D.M."/>
            <person name="Florent S.N."/>
            <person name="Flores-Sandoval E."/>
            <person name="Fujiyama A."/>
            <person name="Fukuzawa H."/>
            <person name="Galik B."/>
            <person name="Grimanelli D."/>
            <person name="Grimwood J."/>
            <person name="Grossniklaus U."/>
            <person name="Hamada T."/>
            <person name="Haseloff J."/>
            <person name="Hetherington A.J."/>
            <person name="Higo A."/>
            <person name="Hirakawa Y."/>
            <person name="Hundley H.N."/>
            <person name="Ikeda Y."/>
            <person name="Inoue K."/>
            <person name="Inoue S.I."/>
            <person name="Ishida S."/>
            <person name="Jia Q."/>
            <person name="Kakita M."/>
            <person name="Kanazawa T."/>
            <person name="Kawai Y."/>
            <person name="Kawashima T."/>
            <person name="Kennedy M."/>
            <person name="Kinose K."/>
            <person name="Kinoshita T."/>
            <person name="Kohara Y."/>
            <person name="Koide E."/>
            <person name="Komatsu K."/>
            <person name="Kopischke S."/>
            <person name="Kubo M."/>
            <person name="Kyozuka J."/>
            <person name="Lagercrantz U."/>
            <person name="Lin S.S."/>
            <person name="Lindquist E."/>
            <person name="Lipzen A.M."/>
            <person name="Lu C.W."/>
            <person name="De Luna E."/>
            <person name="Martienssen R.A."/>
            <person name="Minamino N."/>
            <person name="Mizutani M."/>
            <person name="Mizutani M."/>
            <person name="Mochizuki N."/>
            <person name="Monte I."/>
            <person name="Mosher R."/>
            <person name="Nagasaki H."/>
            <person name="Nakagami H."/>
            <person name="Naramoto S."/>
            <person name="Nishitani K."/>
            <person name="Ohtani M."/>
            <person name="Okamoto T."/>
            <person name="Okumura M."/>
            <person name="Phillips J."/>
            <person name="Pollak B."/>
            <person name="Reinders A."/>
            <person name="Rovekamp M."/>
            <person name="Sano R."/>
            <person name="Sawa S."/>
            <person name="Schmid M.W."/>
            <person name="Shirakawa M."/>
            <person name="Solano R."/>
            <person name="Spunde A."/>
            <person name="Suetsugu N."/>
            <person name="Sugano S."/>
            <person name="Sugiyama A."/>
            <person name="Sun R."/>
            <person name="Suzuki Y."/>
            <person name="Takenaka M."/>
            <person name="Takezawa D."/>
            <person name="Tomogane H."/>
            <person name="Tsuzuki M."/>
            <person name="Ueda T."/>
            <person name="Umeda M."/>
            <person name="Ward J.M."/>
            <person name="Watanabe Y."/>
            <person name="Yazaki K."/>
            <person name="Yokoyama R."/>
            <person name="Yoshitake Y."/>
            <person name="Yotsui I."/>
            <person name="Zachgo S."/>
            <person name="Schmutz J."/>
        </authorList>
    </citation>
    <scope>NUCLEOTIDE SEQUENCE [LARGE SCALE GENOMIC DNA]</scope>
    <source>
        <strain evidence="4">Tak-1</strain>
    </source>
</reference>
<feature type="compositionally biased region" description="Basic and acidic residues" evidence="1">
    <location>
        <begin position="318"/>
        <end position="336"/>
    </location>
</feature>
<feature type="compositionally biased region" description="Basic and acidic residues" evidence="1">
    <location>
        <begin position="344"/>
        <end position="356"/>
    </location>
</feature>
<gene>
    <name evidence="3" type="ORF">MARPO_0097s0041</name>
</gene>
<dbReference type="InterPro" id="IPR045112">
    <property type="entry name" value="PPAN-like"/>
</dbReference>
<dbReference type="EMBL" id="KZ772769">
    <property type="protein sequence ID" value="PTQ32559.1"/>
    <property type="molecule type" value="Genomic_DNA"/>
</dbReference>
<feature type="region of interest" description="Disordered" evidence="1">
    <location>
        <begin position="318"/>
        <end position="497"/>
    </location>
</feature>
<dbReference type="Gramene" id="Mp6g06030.1">
    <property type="protein sequence ID" value="Mp6g06030.1.cds"/>
    <property type="gene ID" value="Mp6g06030"/>
</dbReference>
<name>A0A2R6WFC7_MARPO</name>
<feature type="compositionally biased region" description="Basic and acidic residues" evidence="1">
    <location>
        <begin position="379"/>
        <end position="390"/>
    </location>
</feature>
<accession>A0A2R6WFC7</accession>
<dbReference type="Pfam" id="PF04427">
    <property type="entry name" value="Brix"/>
    <property type="match status" value="1"/>
</dbReference>
<keyword evidence="4" id="KW-1185">Reference proteome</keyword>
<protein>
    <recommendedName>
        <fullName evidence="2">Brix domain-containing protein</fullName>
    </recommendedName>
</protein>
<dbReference type="PANTHER" id="PTHR12661:SF5">
    <property type="entry name" value="SUPPRESSOR OF SWI4 1 HOMOLOG"/>
    <property type="match status" value="1"/>
</dbReference>
<dbReference type="InterPro" id="IPR007109">
    <property type="entry name" value="Brix"/>
</dbReference>
<sequence length="497" mass="56482">MARTRRRKKRTHVPAAPEGAVGIEKVPKSFVLSRGKLPQILRNLQHDLRQVMMPHTASKLRESTRNKLKDFVHVAGPLGVSHFLIMSNTKAAPYLRIGKSPHGPTLTFKIHSYSLAADIQRAQIRPRAPLAIFKSPPLVVLNGFGTTEEHLKLIQIMFQNMFPVINVHNVKLATCQRVLLLNYDKKTKCIDFRHYSISAQPVGVTRSIRKLVQRKKLPDLGGLGDVSEFVTRSGYGSESEVEDEASKVQLADEFGKGNHASQQSAVKLHEVGPRLKMQLVKVEEGLCSGGVMFHEYVKKTPEEVAVLRAKVEQREALRKQRKAEQEANVKKKEALKASRKKKRPEHEREKEDKERESDSEEDDQPELRKEEDKEDDDAEWYRKEVGHEPDEAFLSGARRWNANRPQRGRGGKFFGGKRGSAEGMEMSKHQESTKSAANGDDRKDRYKKRAKFENNGDDNRKERFGKRGGDDSRGRFGKKRGSSGGDKAPKRQRYKRD</sequence>
<dbReference type="GO" id="GO:0030687">
    <property type="term" value="C:preribosome, large subunit precursor"/>
    <property type="evidence" value="ECO:0000318"/>
    <property type="project" value="GO_Central"/>
</dbReference>
<dbReference type="OrthoDB" id="10261452at2759"/>
<dbReference type="GO" id="GO:0019843">
    <property type="term" value="F:rRNA binding"/>
    <property type="evidence" value="ECO:0000318"/>
    <property type="project" value="GO_Central"/>
</dbReference>
<dbReference type="PANTHER" id="PTHR12661">
    <property type="entry name" value="PETER PAN-RELATED"/>
    <property type="match status" value="1"/>
</dbReference>
<dbReference type="GO" id="GO:0000463">
    <property type="term" value="P:maturation of LSU-rRNA from tricistronic rRNA transcript (SSU-rRNA, 5.8S rRNA, LSU-rRNA)"/>
    <property type="evidence" value="ECO:0000318"/>
    <property type="project" value="GO_Central"/>
</dbReference>
<dbReference type="PROSITE" id="PS50833">
    <property type="entry name" value="BRIX"/>
    <property type="match status" value="1"/>
</dbReference>
<dbReference type="Proteomes" id="UP000244005">
    <property type="component" value="Unassembled WGS sequence"/>
</dbReference>
<proteinExistence type="predicted"/>